<dbReference type="VEuPathDB" id="VectorBase:HLOH_059072"/>
<dbReference type="Proteomes" id="UP000821853">
    <property type="component" value="Chromosome 2"/>
</dbReference>
<accession>A0A9J6FXH1</accession>
<dbReference type="OrthoDB" id="6508182at2759"/>
<evidence type="ECO:0000313" key="2">
    <source>
        <dbReference type="Proteomes" id="UP000821853"/>
    </source>
</evidence>
<organism evidence="1 2">
    <name type="scientific">Haemaphysalis longicornis</name>
    <name type="common">Bush tick</name>
    <dbReference type="NCBI Taxonomy" id="44386"/>
    <lineage>
        <taxon>Eukaryota</taxon>
        <taxon>Metazoa</taxon>
        <taxon>Ecdysozoa</taxon>
        <taxon>Arthropoda</taxon>
        <taxon>Chelicerata</taxon>
        <taxon>Arachnida</taxon>
        <taxon>Acari</taxon>
        <taxon>Parasitiformes</taxon>
        <taxon>Ixodida</taxon>
        <taxon>Ixodoidea</taxon>
        <taxon>Ixodidae</taxon>
        <taxon>Haemaphysalinae</taxon>
        <taxon>Haemaphysalis</taxon>
    </lineage>
</organism>
<gene>
    <name evidence="1" type="ORF">HPB48_004447</name>
</gene>
<keyword evidence="2" id="KW-1185">Reference proteome</keyword>
<evidence type="ECO:0000313" key="1">
    <source>
        <dbReference type="EMBL" id="KAH9367789.1"/>
    </source>
</evidence>
<sequence>MAELAKRITNLQTQYEGVTVRKDVETNNGNTAEIARQVYNVVTRVDGAENRPRKNNLTFYGLSDAKPSEKISDSQDIVINHCRDNLGLTLDPKQIERIHRLGRHRNDHQRPIIAKFTFFKIKEKIPSNGRKLKGGNFSIVRYFLIHSQSSETLFRICPYQITTLLSVVEAFVSC</sequence>
<dbReference type="AlphaFoldDB" id="A0A9J6FXH1"/>
<reference evidence="1 2" key="1">
    <citation type="journal article" date="2020" name="Cell">
        <title>Large-Scale Comparative Analyses of Tick Genomes Elucidate Their Genetic Diversity and Vector Capacities.</title>
        <authorList>
            <consortium name="Tick Genome and Microbiome Consortium (TIGMIC)"/>
            <person name="Jia N."/>
            <person name="Wang J."/>
            <person name="Shi W."/>
            <person name="Du L."/>
            <person name="Sun Y."/>
            <person name="Zhan W."/>
            <person name="Jiang J.F."/>
            <person name="Wang Q."/>
            <person name="Zhang B."/>
            <person name="Ji P."/>
            <person name="Bell-Sakyi L."/>
            <person name="Cui X.M."/>
            <person name="Yuan T.T."/>
            <person name="Jiang B.G."/>
            <person name="Yang W.F."/>
            <person name="Lam T.T."/>
            <person name="Chang Q.C."/>
            <person name="Ding S.J."/>
            <person name="Wang X.J."/>
            <person name="Zhu J.G."/>
            <person name="Ruan X.D."/>
            <person name="Zhao L."/>
            <person name="Wei J.T."/>
            <person name="Ye R.Z."/>
            <person name="Que T.C."/>
            <person name="Du C.H."/>
            <person name="Zhou Y.H."/>
            <person name="Cheng J.X."/>
            <person name="Dai P.F."/>
            <person name="Guo W.B."/>
            <person name="Han X.H."/>
            <person name="Huang E.J."/>
            <person name="Li L.F."/>
            <person name="Wei W."/>
            <person name="Gao Y.C."/>
            <person name="Liu J.Z."/>
            <person name="Shao H.Z."/>
            <person name="Wang X."/>
            <person name="Wang C.C."/>
            <person name="Yang T.C."/>
            <person name="Huo Q.B."/>
            <person name="Li W."/>
            <person name="Chen H.Y."/>
            <person name="Chen S.E."/>
            <person name="Zhou L.G."/>
            <person name="Ni X.B."/>
            <person name="Tian J.H."/>
            <person name="Sheng Y."/>
            <person name="Liu T."/>
            <person name="Pan Y.S."/>
            <person name="Xia L.Y."/>
            <person name="Li J."/>
            <person name="Zhao F."/>
            <person name="Cao W.C."/>
        </authorList>
    </citation>
    <scope>NUCLEOTIDE SEQUENCE [LARGE SCALE GENOMIC DNA]</scope>
    <source>
        <strain evidence="1">HaeL-2018</strain>
    </source>
</reference>
<proteinExistence type="predicted"/>
<dbReference type="Gene3D" id="3.30.70.1820">
    <property type="entry name" value="L1 transposable element, RRM domain"/>
    <property type="match status" value="1"/>
</dbReference>
<protein>
    <recommendedName>
        <fullName evidence="3">Endonuclease-reverse transcriptase</fullName>
    </recommendedName>
</protein>
<dbReference type="OMA" id="ICDMEAR"/>
<evidence type="ECO:0008006" key="3">
    <source>
        <dbReference type="Google" id="ProtNLM"/>
    </source>
</evidence>
<dbReference type="EMBL" id="JABSTR010000004">
    <property type="protein sequence ID" value="KAH9367789.1"/>
    <property type="molecule type" value="Genomic_DNA"/>
</dbReference>
<comment type="caution">
    <text evidence="1">The sequence shown here is derived from an EMBL/GenBank/DDBJ whole genome shotgun (WGS) entry which is preliminary data.</text>
</comment>
<name>A0A9J6FXH1_HAELO</name>